<keyword evidence="3" id="KW-0238">DNA-binding</keyword>
<comment type="subcellular location">
    <subcellularLocation>
        <location evidence="1">Nucleus</location>
    </subcellularLocation>
</comment>
<dbReference type="SUPFAM" id="SSF54001">
    <property type="entry name" value="Cysteine proteinases"/>
    <property type="match status" value="1"/>
</dbReference>
<dbReference type="InterPro" id="IPR025660">
    <property type="entry name" value="Pept_his_AS"/>
</dbReference>
<name>A0ABQ7XG73_BRANA</name>
<evidence type="ECO:0000259" key="8">
    <source>
        <dbReference type="PROSITE" id="PS50863"/>
    </source>
</evidence>
<evidence type="ECO:0000256" key="5">
    <source>
        <dbReference type="ARBA" id="ARBA00023242"/>
    </source>
</evidence>
<dbReference type="SMART" id="SM01019">
    <property type="entry name" value="B3"/>
    <property type="match status" value="1"/>
</dbReference>
<keyword evidence="2" id="KW-0805">Transcription regulation</keyword>
<accession>A0ABQ7XG73</accession>
<dbReference type="Pfam" id="PF00112">
    <property type="entry name" value="Peptidase_C1"/>
    <property type="match status" value="1"/>
</dbReference>
<dbReference type="CDD" id="cd10017">
    <property type="entry name" value="B3_DNA"/>
    <property type="match status" value="1"/>
</dbReference>
<dbReference type="InterPro" id="IPR044800">
    <property type="entry name" value="LEC2-like"/>
</dbReference>
<feature type="transmembrane region" description="Helical" evidence="7">
    <location>
        <begin position="710"/>
        <end position="730"/>
    </location>
</feature>
<feature type="transmembrane region" description="Helical" evidence="7">
    <location>
        <begin position="663"/>
        <end position="689"/>
    </location>
</feature>
<dbReference type="Gene3D" id="3.90.70.10">
    <property type="entry name" value="Cysteine proteinases"/>
    <property type="match status" value="1"/>
</dbReference>
<organism evidence="9 10">
    <name type="scientific">Brassica napus</name>
    <name type="common">Rape</name>
    <dbReference type="NCBI Taxonomy" id="3708"/>
    <lineage>
        <taxon>Eukaryota</taxon>
        <taxon>Viridiplantae</taxon>
        <taxon>Streptophyta</taxon>
        <taxon>Embryophyta</taxon>
        <taxon>Tracheophyta</taxon>
        <taxon>Spermatophyta</taxon>
        <taxon>Magnoliopsida</taxon>
        <taxon>eudicotyledons</taxon>
        <taxon>Gunneridae</taxon>
        <taxon>Pentapetalae</taxon>
        <taxon>rosids</taxon>
        <taxon>malvids</taxon>
        <taxon>Brassicales</taxon>
        <taxon>Brassicaceae</taxon>
        <taxon>Brassiceae</taxon>
        <taxon>Brassica</taxon>
    </lineage>
</organism>
<dbReference type="InterPro" id="IPR003340">
    <property type="entry name" value="B3_DNA-bd"/>
</dbReference>
<dbReference type="CDD" id="cd02620">
    <property type="entry name" value="Peptidase_C1A_CathepsinB"/>
    <property type="match status" value="1"/>
</dbReference>
<dbReference type="EMBL" id="JAGKQM010000567">
    <property type="protein sequence ID" value="KAH0854111.1"/>
    <property type="molecule type" value="Genomic_DNA"/>
</dbReference>
<evidence type="ECO:0000256" key="1">
    <source>
        <dbReference type="ARBA" id="ARBA00004123"/>
    </source>
</evidence>
<dbReference type="Gene3D" id="2.40.330.10">
    <property type="entry name" value="DNA-binding pseudobarrel domain"/>
    <property type="match status" value="1"/>
</dbReference>
<sequence>MDLSLAPATNSDQEQDRDQELNSNIGASSSSGTGNDSNFPMMMTIPQPEKEHMFDKVVTPSDVGKLNRLVIPKQHAERYFPLDSSNNQNGTLLNFQDRNGKMWRFRYSYWNSSQSYVITKGWSRFVKEKKLDAGDIVSFQRGIGDESKRLKLYIDWRHRPNMMSVAQTHNQFGNFGFNFNFPTTSQCFNRFHPLPEYNTVPIHRSLNHQRSYYYNNHGQEFVGYVYGNLAGRCYYTGGSPFDQRSIVGSEPLVIESVPVVPGRLTPVILPPLPPPSMAGKRLRLFGLPRSTIEAHRSTLLSGVGGARARRRRDSPLHLRVITVSPSIFIVCVFACCLASVLLCACSVTTHLARRLIVISSARICVAVSHLRAWVRAGSVQSVSKLTGSVRLFVTMATPSLIRAKSLPPPSDLSLTSPTLVSRRRASPTGIFRRRDRPITTVTTTPCALRLCFSPVLIFKPGSPSVTPSQPPQDSKYSVLSPFSTRLTGHTTTAPSDDASCSDGALVCITKITESMLSTGSPSRPLPLVYRPSPNPKVLSCGLLPQFPPSVSIRFVVSISIMELEMMLDLSGSPGVSLNLLSDVYEILIVFSEITDGDRAVCLLNYLASSRCSLDCSALSQTHSLGCINVVYDYGKLVGAFVSGIQVKIIQGFLHTELASPTNISILCFSVLFVVHLTVEINSGFIFLSWSIAPRRRGGEGRFMAEHHHRIRVYLASAILLLAVINTGIAAENLSQQKLTSRILQGHCGSCWAFGAVESLSDRFCIKYNMNISLSVNDLLACCGFLCGQGCNGGYPISAWRYFKHHGVVTEECDPYFDNTGCSHPGCEPAYPTPKCVRKCVSGNQLWRESKHYGVSAYKVRHGPQDIMAEVYKNGPVEVAFTVYEDFAHYKSGVYKHITGANIGGHAVKLIGWGTSDDGEDYWLLANQWNRSWGDDGYFKIKRGTNECGIEHGVVAGLPSDRNVFNGINTSDDVLVSSF</sequence>
<keyword evidence="10" id="KW-1185">Reference proteome</keyword>
<dbReference type="SMART" id="SM00645">
    <property type="entry name" value="Pept_C1"/>
    <property type="match status" value="1"/>
</dbReference>
<dbReference type="PRINTS" id="PR00705">
    <property type="entry name" value="PAPAIN"/>
</dbReference>
<evidence type="ECO:0000256" key="2">
    <source>
        <dbReference type="ARBA" id="ARBA00023015"/>
    </source>
</evidence>
<dbReference type="Pfam" id="PF02362">
    <property type="entry name" value="B3"/>
    <property type="match status" value="1"/>
</dbReference>
<gene>
    <name evidence="9" type="ORF">HID58_092601</name>
</gene>
<dbReference type="PANTHER" id="PTHR31140">
    <property type="entry name" value="B3 DOMAIN-CONTAINING TRANSCRIPTION FACTOR ABI3"/>
    <property type="match status" value="1"/>
</dbReference>
<evidence type="ECO:0000256" key="4">
    <source>
        <dbReference type="ARBA" id="ARBA00023163"/>
    </source>
</evidence>
<keyword evidence="7" id="KW-0472">Membrane</keyword>
<dbReference type="InterPro" id="IPR000169">
    <property type="entry name" value="Pept_cys_AS"/>
</dbReference>
<evidence type="ECO:0000256" key="7">
    <source>
        <dbReference type="SAM" id="Phobius"/>
    </source>
</evidence>
<evidence type="ECO:0000313" key="10">
    <source>
        <dbReference type="Proteomes" id="UP000824890"/>
    </source>
</evidence>
<dbReference type="SUPFAM" id="SSF101936">
    <property type="entry name" value="DNA-binding pseudobarrel domain"/>
    <property type="match status" value="1"/>
</dbReference>
<dbReference type="InterPro" id="IPR000668">
    <property type="entry name" value="Peptidase_C1A_C"/>
</dbReference>
<dbReference type="PROSITE" id="PS00139">
    <property type="entry name" value="THIOL_PROTEASE_CYS"/>
    <property type="match status" value="1"/>
</dbReference>
<keyword evidence="4" id="KW-0804">Transcription</keyword>
<dbReference type="PANTHER" id="PTHR31140:SF134">
    <property type="entry name" value="B3 DOMAIN-CONTAINING TRANSCRIPTION FACTOR NGA3"/>
    <property type="match status" value="1"/>
</dbReference>
<keyword evidence="5" id="KW-0539">Nucleus</keyword>
<dbReference type="Proteomes" id="UP000824890">
    <property type="component" value="Unassembled WGS sequence"/>
</dbReference>
<evidence type="ECO:0000313" key="9">
    <source>
        <dbReference type="EMBL" id="KAH0854111.1"/>
    </source>
</evidence>
<dbReference type="PROSITE" id="PS50863">
    <property type="entry name" value="B3"/>
    <property type="match status" value="1"/>
</dbReference>
<proteinExistence type="predicted"/>
<protein>
    <recommendedName>
        <fullName evidence="8">TF-B3 domain-containing protein</fullName>
    </recommendedName>
</protein>
<keyword evidence="7" id="KW-0812">Transmembrane</keyword>
<dbReference type="PROSITE" id="PS00639">
    <property type="entry name" value="THIOL_PROTEASE_HIS"/>
    <property type="match status" value="1"/>
</dbReference>
<feature type="compositionally biased region" description="Polar residues" evidence="6">
    <location>
        <begin position="21"/>
        <end position="38"/>
    </location>
</feature>
<evidence type="ECO:0000256" key="3">
    <source>
        <dbReference type="ARBA" id="ARBA00023125"/>
    </source>
</evidence>
<dbReference type="InterPro" id="IPR038765">
    <property type="entry name" value="Papain-like_cys_pep_sf"/>
</dbReference>
<evidence type="ECO:0000256" key="6">
    <source>
        <dbReference type="SAM" id="MobiDB-lite"/>
    </source>
</evidence>
<comment type="caution">
    <text evidence="9">The sequence shown here is derived from an EMBL/GenBank/DDBJ whole genome shotgun (WGS) entry which is preliminary data.</text>
</comment>
<reference evidence="9 10" key="1">
    <citation type="submission" date="2021-05" db="EMBL/GenBank/DDBJ databases">
        <title>Genome Assembly of Synthetic Allotetraploid Brassica napus Reveals Homoeologous Exchanges between Subgenomes.</title>
        <authorList>
            <person name="Davis J.T."/>
        </authorList>
    </citation>
    <scope>NUCLEOTIDE SEQUENCE [LARGE SCALE GENOMIC DNA]</scope>
    <source>
        <strain evidence="10">cv. Da-Ae</strain>
        <tissue evidence="9">Seedling</tissue>
    </source>
</reference>
<feature type="domain" description="TF-B3" evidence="8">
    <location>
        <begin position="54"/>
        <end position="158"/>
    </location>
</feature>
<feature type="region of interest" description="Disordered" evidence="6">
    <location>
        <begin position="1"/>
        <end position="42"/>
    </location>
</feature>
<dbReference type="InterPro" id="IPR015300">
    <property type="entry name" value="DNA-bd_pseudobarrel_sf"/>
</dbReference>
<keyword evidence="7" id="KW-1133">Transmembrane helix</keyword>